<dbReference type="STRING" id="343013.SAMN04489707_101311"/>
<organism evidence="2 3">
    <name type="scientific">Paenacidovorax caeni</name>
    <dbReference type="NCBI Taxonomy" id="343013"/>
    <lineage>
        <taxon>Bacteria</taxon>
        <taxon>Pseudomonadati</taxon>
        <taxon>Pseudomonadota</taxon>
        <taxon>Betaproteobacteria</taxon>
        <taxon>Burkholderiales</taxon>
        <taxon>Comamonadaceae</taxon>
        <taxon>Paenacidovorax</taxon>
    </lineage>
</organism>
<dbReference type="Proteomes" id="UP000183656">
    <property type="component" value="Unassembled WGS sequence"/>
</dbReference>
<proteinExistence type="predicted"/>
<keyword evidence="1" id="KW-0812">Transmembrane</keyword>
<dbReference type="OrthoDB" id="9804152at2"/>
<evidence type="ECO:0000313" key="2">
    <source>
        <dbReference type="EMBL" id="SFU65514.1"/>
    </source>
</evidence>
<sequence length="181" mass="19124">MPTSPVFWGLCALMLFWAVGAYNRLVRLRSAVVQAFGGLDAHLVRLMALLAECGAAHEAAHPAAQGAVGQACAALQAAATQFGASLAVARARPLQSDAAGALAAGREVLAAAWQALLRAREDEDGPAACAPWRQQWDAHQAQNLLALQQFNDAVARYNAAIAQFPPCLLAWLFGFKPARPL</sequence>
<keyword evidence="3" id="KW-1185">Reference proteome</keyword>
<accession>A0A1I7HXR8</accession>
<protein>
    <submittedName>
        <fullName evidence="2">LemA protein</fullName>
    </submittedName>
</protein>
<evidence type="ECO:0000313" key="3">
    <source>
        <dbReference type="Proteomes" id="UP000183656"/>
    </source>
</evidence>
<gene>
    <name evidence="2" type="ORF">SAMN04489707_101311</name>
</gene>
<dbReference type="RefSeq" id="WP_054257379.1">
    <property type="nucleotide sequence ID" value="NZ_CYIG01000038.1"/>
</dbReference>
<reference evidence="2 3" key="1">
    <citation type="submission" date="2016-10" db="EMBL/GenBank/DDBJ databases">
        <authorList>
            <person name="de Groot N.N."/>
        </authorList>
    </citation>
    <scope>NUCLEOTIDE SEQUENCE [LARGE SCALE GENOMIC DNA]</scope>
    <source>
        <strain evidence="2 3">R-24608</strain>
    </source>
</reference>
<dbReference type="InterPro" id="IPR023353">
    <property type="entry name" value="LemA-like_dom_sf"/>
</dbReference>
<name>A0A1I7HXR8_9BURK</name>
<dbReference type="EMBL" id="FPBX01000013">
    <property type="protein sequence ID" value="SFU65514.1"/>
    <property type="molecule type" value="Genomic_DNA"/>
</dbReference>
<dbReference type="AlphaFoldDB" id="A0A1I7HXR8"/>
<keyword evidence="1" id="KW-1133">Transmembrane helix</keyword>
<feature type="transmembrane region" description="Helical" evidence="1">
    <location>
        <begin position="6"/>
        <end position="25"/>
    </location>
</feature>
<dbReference type="SUPFAM" id="SSF140478">
    <property type="entry name" value="LemA-like"/>
    <property type="match status" value="1"/>
</dbReference>
<keyword evidence="1" id="KW-0472">Membrane</keyword>
<dbReference type="Gene3D" id="1.20.1440.20">
    <property type="entry name" value="LemA-like domain"/>
    <property type="match status" value="1"/>
</dbReference>
<evidence type="ECO:0000256" key="1">
    <source>
        <dbReference type="SAM" id="Phobius"/>
    </source>
</evidence>